<dbReference type="Pfam" id="PF01381">
    <property type="entry name" value="HTH_3"/>
    <property type="match status" value="1"/>
</dbReference>
<feature type="domain" description="HTH cro/C1-type" evidence="1">
    <location>
        <begin position="11"/>
        <end position="65"/>
    </location>
</feature>
<dbReference type="CDD" id="cd00093">
    <property type="entry name" value="HTH_XRE"/>
    <property type="match status" value="1"/>
</dbReference>
<dbReference type="RefSeq" id="WP_121689568.1">
    <property type="nucleotide sequence ID" value="NZ_RCUY01000015.1"/>
</dbReference>
<keyword evidence="3" id="KW-1185">Reference proteome</keyword>
<reference evidence="2 3" key="1">
    <citation type="submission" date="2018-10" db="EMBL/GenBank/DDBJ databases">
        <authorList>
            <person name="Li J."/>
        </authorList>
    </citation>
    <scope>NUCLEOTIDE SEQUENCE [LARGE SCALE GENOMIC DNA]</scope>
    <source>
        <strain evidence="2 3">JCM 11654</strain>
    </source>
</reference>
<organism evidence="2 3">
    <name type="scientific">Mycetocola lacteus</name>
    <dbReference type="NCBI Taxonomy" id="76637"/>
    <lineage>
        <taxon>Bacteria</taxon>
        <taxon>Bacillati</taxon>
        <taxon>Actinomycetota</taxon>
        <taxon>Actinomycetes</taxon>
        <taxon>Micrococcales</taxon>
        <taxon>Microbacteriaceae</taxon>
        <taxon>Mycetocola</taxon>
    </lineage>
</organism>
<dbReference type="SUPFAM" id="SSF47413">
    <property type="entry name" value="lambda repressor-like DNA-binding domains"/>
    <property type="match status" value="1"/>
</dbReference>
<proteinExistence type="predicted"/>
<evidence type="ECO:0000313" key="3">
    <source>
        <dbReference type="Proteomes" id="UP000269438"/>
    </source>
</evidence>
<evidence type="ECO:0000259" key="1">
    <source>
        <dbReference type="PROSITE" id="PS50943"/>
    </source>
</evidence>
<evidence type="ECO:0000313" key="2">
    <source>
        <dbReference type="EMBL" id="RLP79411.1"/>
    </source>
</evidence>
<dbReference type="EMBL" id="RCUY01000015">
    <property type="protein sequence ID" value="RLP79411.1"/>
    <property type="molecule type" value="Genomic_DNA"/>
</dbReference>
<dbReference type="InterPro" id="IPR010982">
    <property type="entry name" value="Lambda_DNA-bd_dom_sf"/>
</dbReference>
<protein>
    <submittedName>
        <fullName evidence="2">XRE family transcriptional regulator</fullName>
    </submittedName>
</protein>
<comment type="caution">
    <text evidence="2">The sequence shown here is derived from an EMBL/GenBank/DDBJ whole genome shotgun (WGS) entry which is preliminary data.</text>
</comment>
<dbReference type="PROSITE" id="PS50943">
    <property type="entry name" value="HTH_CROC1"/>
    <property type="match status" value="1"/>
</dbReference>
<dbReference type="InterPro" id="IPR001387">
    <property type="entry name" value="Cro/C1-type_HTH"/>
</dbReference>
<dbReference type="GO" id="GO:0003677">
    <property type="term" value="F:DNA binding"/>
    <property type="evidence" value="ECO:0007669"/>
    <property type="project" value="InterPro"/>
</dbReference>
<dbReference type="Proteomes" id="UP000269438">
    <property type="component" value="Unassembled WGS sequence"/>
</dbReference>
<name>A0A3L7AIJ9_9MICO</name>
<sequence length="86" mass="9313">MLLRHLIGRSIRKLRTAQGRTLREVAETAGVSLAHLSAIERGLAEASSEVIAAISRALGIGLGELLDEIRHHTHEYEARGSYTLAA</sequence>
<gene>
    <name evidence="2" type="ORF">D9V34_16665</name>
</gene>
<dbReference type="OrthoDB" id="7428772at2"/>
<accession>A0A3L7AIJ9</accession>
<dbReference type="Gene3D" id="1.10.260.40">
    <property type="entry name" value="lambda repressor-like DNA-binding domains"/>
    <property type="match status" value="1"/>
</dbReference>
<dbReference type="SMART" id="SM00530">
    <property type="entry name" value="HTH_XRE"/>
    <property type="match status" value="1"/>
</dbReference>
<dbReference type="AlphaFoldDB" id="A0A3L7AIJ9"/>